<dbReference type="EMBL" id="CP036316">
    <property type="protein sequence ID" value="QDT67097.1"/>
    <property type="molecule type" value="Genomic_DNA"/>
</dbReference>
<keyword evidence="3" id="KW-1185">Reference proteome</keyword>
<gene>
    <name evidence="2" type="ORF">V22_43700</name>
</gene>
<evidence type="ECO:0000256" key="1">
    <source>
        <dbReference type="SAM" id="Phobius"/>
    </source>
</evidence>
<keyword evidence="1" id="KW-1133">Transmembrane helix</keyword>
<evidence type="ECO:0000313" key="2">
    <source>
        <dbReference type="EMBL" id="QDT67097.1"/>
    </source>
</evidence>
<evidence type="ECO:0000313" key="3">
    <source>
        <dbReference type="Proteomes" id="UP000319976"/>
    </source>
</evidence>
<dbReference type="KEGG" id="chya:V22_43700"/>
<proteinExistence type="predicted"/>
<keyword evidence="1" id="KW-0472">Membrane</keyword>
<organism evidence="2 3">
    <name type="scientific">Calycomorphotria hydatis</name>
    <dbReference type="NCBI Taxonomy" id="2528027"/>
    <lineage>
        <taxon>Bacteria</taxon>
        <taxon>Pseudomonadati</taxon>
        <taxon>Planctomycetota</taxon>
        <taxon>Planctomycetia</taxon>
        <taxon>Planctomycetales</taxon>
        <taxon>Planctomycetaceae</taxon>
        <taxon>Calycomorphotria</taxon>
    </lineage>
</organism>
<protein>
    <recommendedName>
        <fullName evidence="4">Transmembrane protein (PGPGW)</fullName>
    </recommendedName>
</protein>
<name>A0A517TFG1_9PLAN</name>
<accession>A0A517TFG1</accession>
<reference evidence="2 3" key="1">
    <citation type="submission" date="2019-02" db="EMBL/GenBank/DDBJ databases">
        <title>Deep-cultivation of Planctomycetes and their phenomic and genomic characterization uncovers novel biology.</title>
        <authorList>
            <person name="Wiegand S."/>
            <person name="Jogler M."/>
            <person name="Boedeker C."/>
            <person name="Pinto D."/>
            <person name="Vollmers J."/>
            <person name="Rivas-Marin E."/>
            <person name="Kohn T."/>
            <person name="Peeters S.H."/>
            <person name="Heuer A."/>
            <person name="Rast P."/>
            <person name="Oberbeckmann S."/>
            <person name="Bunk B."/>
            <person name="Jeske O."/>
            <person name="Meyerdierks A."/>
            <person name="Storesund J.E."/>
            <person name="Kallscheuer N."/>
            <person name="Luecker S."/>
            <person name="Lage O.M."/>
            <person name="Pohl T."/>
            <person name="Merkel B.J."/>
            <person name="Hornburger P."/>
            <person name="Mueller R.-W."/>
            <person name="Bruemmer F."/>
            <person name="Labrenz M."/>
            <person name="Spormann A.M."/>
            <person name="Op den Camp H."/>
            <person name="Overmann J."/>
            <person name="Amann R."/>
            <person name="Jetten M.S.M."/>
            <person name="Mascher T."/>
            <person name="Medema M.H."/>
            <person name="Devos D.P."/>
            <person name="Kaster A.-K."/>
            <person name="Ovreas L."/>
            <person name="Rohde M."/>
            <person name="Galperin M.Y."/>
            <person name="Jogler C."/>
        </authorList>
    </citation>
    <scope>NUCLEOTIDE SEQUENCE [LARGE SCALE GENOMIC DNA]</scope>
    <source>
        <strain evidence="2 3">V22</strain>
    </source>
</reference>
<evidence type="ECO:0008006" key="4">
    <source>
        <dbReference type="Google" id="ProtNLM"/>
    </source>
</evidence>
<dbReference type="Proteomes" id="UP000319976">
    <property type="component" value="Chromosome"/>
</dbReference>
<dbReference type="AlphaFoldDB" id="A0A517TFG1"/>
<sequence>MWNWIISAIALCMIVIGMITFVMPIPIGALLMATGLGLLVSANPYFRGLVRRFRKNNSKVDQHFRNSEAKAPGFLRRVLEQTDPQRETN</sequence>
<dbReference type="RefSeq" id="WP_145266777.1">
    <property type="nucleotide sequence ID" value="NZ_CP036316.1"/>
</dbReference>
<feature type="transmembrane region" description="Helical" evidence="1">
    <location>
        <begin position="5"/>
        <end position="23"/>
    </location>
</feature>
<feature type="transmembrane region" description="Helical" evidence="1">
    <location>
        <begin position="29"/>
        <end position="46"/>
    </location>
</feature>
<keyword evidence="1" id="KW-0812">Transmembrane</keyword>